<evidence type="ECO:0000313" key="3">
    <source>
        <dbReference type="Proteomes" id="UP000242972"/>
    </source>
</evidence>
<dbReference type="EMBL" id="PXYW01000005">
    <property type="protein sequence ID" value="PSR34968.1"/>
    <property type="molecule type" value="Genomic_DNA"/>
</dbReference>
<evidence type="ECO:0000256" key="1">
    <source>
        <dbReference type="SAM" id="Phobius"/>
    </source>
</evidence>
<keyword evidence="1" id="KW-0812">Transmembrane</keyword>
<feature type="transmembrane region" description="Helical" evidence="1">
    <location>
        <begin position="60"/>
        <end position="79"/>
    </location>
</feature>
<evidence type="ECO:0000313" key="2">
    <source>
        <dbReference type="EMBL" id="PSR34968.1"/>
    </source>
</evidence>
<name>A0A2T2XKL6_9FIRM</name>
<gene>
    <name evidence="2" type="ORF">C7B46_03395</name>
</gene>
<dbReference type="Proteomes" id="UP000242972">
    <property type="component" value="Unassembled WGS sequence"/>
</dbReference>
<sequence>MRAFLAIVIAGSTAVIAALLVRSRRPYSWVAIEWLLIVAAVAAMAAEGATVLWTGAPHRVFAPLLGGFLIGAVAAWFSARKPPRPKKDKGAQ</sequence>
<dbReference type="AlphaFoldDB" id="A0A2T2XKL6"/>
<reference evidence="2 3" key="1">
    <citation type="journal article" date="2014" name="BMC Genomics">
        <title>Comparison of environmental and isolate Sulfobacillus genomes reveals diverse carbon, sulfur, nitrogen, and hydrogen metabolisms.</title>
        <authorList>
            <person name="Justice N.B."/>
            <person name="Norman A."/>
            <person name="Brown C.T."/>
            <person name="Singh A."/>
            <person name="Thomas B.C."/>
            <person name="Banfield J.F."/>
        </authorList>
    </citation>
    <scope>NUCLEOTIDE SEQUENCE [LARGE SCALE GENOMIC DNA]</scope>
    <source>
        <strain evidence="2">AMDSBA4</strain>
    </source>
</reference>
<protein>
    <submittedName>
        <fullName evidence="2">Uncharacterized protein</fullName>
    </submittedName>
</protein>
<comment type="caution">
    <text evidence="2">The sequence shown here is derived from an EMBL/GenBank/DDBJ whole genome shotgun (WGS) entry which is preliminary data.</text>
</comment>
<feature type="transmembrane region" description="Helical" evidence="1">
    <location>
        <begin position="27"/>
        <end position="53"/>
    </location>
</feature>
<keyword evidence="1" id="KW-1133">Transmembrane helix</keyword>
<proteinExistence type="predicted"/>
<keyword evidence="1" id="KW-0472">Membrane</keyword>
<organism evidence="2 3">
    <name type="scientific">Sulfobacillus benefaciens</name>
    <dbReference type="NCBI Taxonomy" id="453960"/>
    <lineage>
        <taxon>Bacteria</taxon>
        <taxon>Bacillati</taxon>
        <taxon>Bacillota</taxon>
        <taxon>Clostridia</taxon>
        <taxon>Eubacteriales</taxon>
        <taxon>Clostridiales Family XVII. Incertae Sedis</taxon>
        <taxon>Sulfobacillus</taxon>
    </lineage>
</organism>
<accession>A0A2T2XKL6</accession>